<evidence type="ECO:0000256" key="5">
    <source>
        <dbReference type="ARBA" id="ARBA00022764"/>
    </source>
</evidence>
<comment type="caution">
    <text evidence="8">The sequence shown here is derived from an EMBL/GenBank/DDBJ whole genome shotgun (WGS) entry which is preliminary data.</text>
</comment>
<keyword evidence="8" id="KW-0282">Flagellum</keyword>
<dbReference type="Proteomes" id="UP000241222">
    <property type="component" value="Unassembled WGS sequence"/>
</dbReference>
<feature type="domain" description="SAF" evidence="7">
    <location>
        <begin position="135"/>
        <end position="197"/>
    </location>
</feature>
<keyword evidence="8" id="KW-0966">Cell projection</keyword>
<dbReference type="Pfam" id="PF13144">
    <property type="entry name" value="ChapFlgA"/>
    <property type="match status" value="1"/>
</dbReference>
<comment type="subcellular location">
    <subcellularLocation>
        <location evidence="1">Periplasm</location>
    </subcellularLocation>
</comment>
<dbReference type="CDD" id="cd11614">
    <property type="entry name" value="SAF_CpaB_FlgA_like"/>
    <property type="match status" value="1"/>
</dbReference>
<evidence type="ECO:0000256" key="3">
    <source>
        <dbReference type="ARBA" id="ARBA00014754"/>
    </source>
</evidence>
<dbReference type="InterPro" id="IPR013974">
    <property type="entry name" value="SAF"/>
</dbReference>
<accession>A0A2T3IV64</accession>
<gene>
    <name evidence="8" type="primary">flgA</name>
    <name evidence="8" type="ORF">C9I99_19130</name>
</gene>
<protein>
    <recommendedName>
        <fullName evidence="3">Flagella basal body P-ring formation protein FlgA</fullName>
    </recommendedName>
</protein>
<evidence type="ECO:0000259" key="7">
    <source>
        <dbReference type="SMART" id="SM00858"/>
    </source>
</evidence>
<dbReference type="Gene3D" id="2.30.30.760">
    <property type="match status" value="1"/>
</dbReference>
<dbReference type="GO" id="GO:0042597">
    <property type="term" value="C:periplasmic space"/>
    <property type="evidence" value="ECO:0007669"/>
    <property type="project" value="UniProtKB-SubCell"/>
</dbReference>
<sequence length="260" mass="28366">MNGRHEMATVTRNSATAPLIALLLCVAVFTPAVSGQSALEQSDSAADAQIEHQVSMAIRKEVNLAAGQHRWPAVQPEIFLRLPSGSQRLTLCDSPLAIERVDRRRYPAGRLRFAVSCHQPTPWQLMIQADVNVTVPVAFAVRTLRKDEIVSADDIVLKPTDIASINREFFASAQDFIGLRALRQIRRDQQLSPSHLSPAYLVSAGDKVMIQASNGQFLANMSGIALEGGYTKQQIRVRNTSSGKVIKAAIAKPGLVTTLF</sequence>
<organism evidence="8 9">
    <name type="scientific">Photobacterium lutimaris</name>
    <dbReference type="NCBI Taxonomy" id="388278"/>
    <lineage>
        <taxon>Bacteria</taxon>
        <taxon>Pseudomonadati</taxon>
        <taxon>Pseudomonadota</taxon>
        <taxon>Gammaproteobacteria</taxon>
        <taxon>Vibrionales</taxon>
        <taxon>Vibrionaceae</taxon>
        <taxon>Photobacterium</taxon>
    </lineage>
</organism>
<evidence type="ECO:0000313" key="8">
    <source>
        <dbReference type="EMBL" id="PSU32292.1"/>
    </source>
</evidence>
<dbReference type="InterPro" id="IPR039246">
    <property type="entry name" value="Flagellar_FlgA"/>
</dbReference>
<dbReference type="PANTHER" id="PTHR36307">
    <property type="entry name" value="FLAGELLA BASAL BODY P-RING FORMATION PROTEIN FLGA"/>
    <property type="match status" value="1"/>
</dbReference>
<dbReference type="Gene3D" id="3.90.1210.10">
    <property type="entry name" value="Antifreeze-like/N-acetylneuraminic acid synthase C-terminal domain"/>
    <property type="match status" value="1"/>
</dbReference>
<reference evidence="8 9" key="1">
    <citation type="submission" date="2018-03" db="EMBL/GenBank/DDBJ databases">
        <title>Whole genome sequencing of Histamine producing bacteria.</title>
        <authorList>
            <person name="Butler K."/>
        </authorList>
    </citation>
    <scope>NUCLEOTIDE SEQUENCE [LARGE SCALE GENOMIC DNA]</scope>
    <source>
        <strain evidence="8 9">JCM 13586</strain>
    </source>
</reference>
<comment type="function">
    <text evidence="6">Involved in the assembly process of the P-ring formation. It may associate with FlgF on the rod constituting a structure essential for the P-ring assembly or may act as a modulator protein for the P-ring assembly.</text>
</comment>
<evidence type="ECO:0000256" key="6">
    <source>
        <dbReference type="ARBA" id="ARBA00025643"/>
    </source>
</evidence>
<dbReference type="PANTHER" id="PTHR36307:SF1">
    <property type="entry name" value="FLAGELLA BASAL BODY P-RING FORMATION PROTEIN FLGA"/>
    <property type="match status" value="1"/>
</dbReference>
<dbReference type="NCBIfam" id="TIGR03170">
    <property type="entry name" value="flgA_cterm"/>
    <property type="match status" value="1"/>
</dbReference>
<dbReference type="AlphaFoldDB" id="A0A2T3IV64"/>
<dbReference type="GO" id="GO:0044780">
    <property type="term" value="P:bacterial-type flagellum assembly"/>
    <property type="evidence" value="ECO:0007669"/>
    <property type="project" value="InterPro"/>
</dbReference>
<dbReference type="Pfam" id="PF17656">
    <property type="entry name" value="ChapFlgA_N"/>
    <property type="match status" value="1"/>
</dbReference>
<evidence type="ECO:0000256" key="4">
    <source>
        <dbReference type="ARBA" id="ARBA00022729"/>
    </source>
</evidence>
<keyword evidence="5" id="KW-0574">Periplasm</keyword>
<keyword evidence="4" id="KW-0732">Signal</keyword>
<evidence type="ECO:0000256" key="1">
    <source>
        <dbReference type="ARBA" id="ARBA00004418"/>
    </source>
</evidence>
<dbReference type="OrthoDB" id="1669037at2"/>
<dbReference type="InterPro" id="IPR017585">
    <property type="entry name" value="SAF_FlgA"/>
</dbReference>
<keyword evidence="9" id="KW-1185">Reference proteome</keyword>
<comment type="similarity">
    <text evidence="2">Belongs to the FlgA family.</text>
</comment>
<evidence type="ECO:0000256" key="2">
    <source>
        <dbReference type="ARBA" id="ARBA00010474"/>
    </source>
</evidence>
<evidence type="ECO:0000313" key="9">
    <source>
        <dbReference type="Proteomes" id="UP000241222"/>
    </source>
</evidence>
<dbReference type="SMART" id="SM00858">
    <property type="entry name" value="SAF"/>
    <property type="match status" value="1"/>
</dbReference>
<keyword evidence="8" id="KW-0969">Cilium</keyword>
<name>A0A2T3IV64_9GAMM</name>
<proteinExistence type="inferred from homology"/>
<dbReference type="InterPro" id="IPR041231">
    <property type="entry name" value="FlgA_N"/>
</dbReference>
<dbReference type="EMBL" id="PYMH01000010">
    <property type="protein sequence ID" value="PSU32292.1"/>
    <property type="molecule type" value="Genomic_DNA"/>
</dbReference>